<evidence type="ECO:0000256" key="3">
    <source>
        <dbReference type="ARBA" id="ARBA00023274"/>
    </source>
</evidence>
<keyword evidence="7" id="KW-1185">Reference proteome</keyword>
<protein>
    <recommendedName>
        <fullName evidence="4">Large ribosomal subunit protein bL17</fullName>
    </recommendedName>
</protein>
<dbReference type="Pfam" id="PF01196">
    <property type="entry name" value="Ribosomal_L17"/>
    <property type="match status" value="1"/>
</dbReference>
<comment type="similarity">
    <text evidence="1 4 5">Belongs to the bacterial ribosomal protein bL17 family.</text>
</comment>
<comment type="subunit">
    <text evidence="4">Part of the 50S ribosomal subunit. Contacts protein L32.</text>
</comment>
<dbReference type="GO" id="GO:0003735">
    <property type="term" value="F:structural constituent of ribosome"/>
    <property type="evidence" value="ECO:0007669"/>
    <property type="project" value="InterPro"/>
</dbReference>
<dbReference type="AlphaFoldDB" id="A0A402CYF8"/>
<proteinExistence type="inferred from homology"/>
<dbReference type="Proteomes" id="UP000287394">
    <property type="component" value="Chromosome"/>
</dbReference>
<name>A0A402CYF8_9BACT</name>
<dbReference type="PANTHER" id="PTHR14413">
    <property type="entry name" value="RIBOSOMAL PROTEIN L17"/>
    <property type="match status" value="1"/>
</dbReference>
<dbReference type="HAMAP" id="MF_01368">
    <property type="entry name" value="Ribosomal_bL17"/>
    <property type="match status" value="1"/>
</dbReference>
<gene>
    <name evidence="4 6" type="primary">rplQ</name>
    <name evidence="6" type="ORF">CCAX7_33890</name>
</gene>
<dbReference type="KEGG" id="ccot:CCAX7_33890"/>
<dbReference type="RefSeq" id="WP_119322374.1">
    <property type="nucleotide sequence ID" value="NZ_AP025739.1"/>
</dbReference>
<dbReference type="Gene3D" id="3.90.1030.10">
    <property type="entry name" value="Ribosomal protein L17"/>
    <property type="match status" value="1"/>
</dbReference>
<evidence type="ECO:0000313" key="6">
    <source>
        <dbReference type="EMBL" id="BDI31338.1"/>
    </source>
</evidence>
<evidence type="ECO:0000256" key="1">
    <source>
        <dbReference type="ARBA" id="ARBA00008777"/>
    </source>
</evidence>
<dbReference type="SUPFAM" id="SSF64263">
    <property type="entry name" value="Prokaryotic ribosomal protein L17"/>
    <property type="match status" value="1"/>
</dbReference>
<dbReference type="OrthoDB" id="9809073at2"/>
<evidence type="ECO:0000256" key="4">
    <source>
        <dbReference type="HAMAP-Rule" id="MF_01368"/>
    </source>
</evidence>
<dbReference type="FunCoup" id="A0A402CYF8">
    <property type="interactions" value="428"/>
</dbReference>
<dbReference type="PANTHER" id="PTHR14413:SF16">
    <property type="entry name" value="LARGE RIBOSOMAL SUBUNIT PROTEIN BL17M"/>
    <property type="match status" value="1"/>
</dbReference>
<accession>A0A402CYF8</accession>
<dbReference type="PROSITE" id="PS01167">
    <property type="entry name" value="RIBOSOMAL_L17"/>
    <property type="match status" value="1"/>
</dbReference>
<evidence type="ECO:0000256" key="2">
    <source>
        <dbReference type="ARBA" id="ARBA00022980"/>
    </source>
</evidence>
<dbReference type="EMBL" id="AP025739">
    <property type="protein sequence ID" value="BDI31338.1"/>
    <property type="molecule type" value="Genomic_DNA"/>
</dbReference>
<dbReference type="InterPro" id="IPR036373">
    <property type="entry name" value="Ribosomal_bL17_sf"/>
</dbReference>
<dbReference type="GO" id="GO:0022625">
    <property type="term" value="C:cytosolic large ribosomal subunit"/>
    <property type="evidence" value="ECO:0007669"/>
    <property type="project" value="TreeGrafter"/>
</dbReference>
<evidence type="ECO:0000313" key="7">
    <source>
        <dbReference type="Proteomes" id="UP000287394"/>
    </source>
</evidence>
<evidence type="ECO:0000256" key="5">
    <source>
        <dbReference type="RuleBase" id="RU000660"/>
    </source>
</evidence>
<keyword evidence="3 4" id="KW-0687">Ribonucleoprotein</keyword>
<dbReference type="GO" id="GO:0006412">
    <property type="term" value="P:translation"/>
    <property type="evidence" value="ECO:0007669"/>
    <property type="project" value="UniProtKB-UniRule"/>
</dbReference>
<reference evidence="6 7" key="1">
    <citation type="journal article" date="2019" name="Int. J. Syst. Evol. Microbiol.">
        <title>Capsulimonas corticalis gen. nov., sp. nov., an aerobic capsulated bacterium, of a novel bacterial order, Capsulimonadales ord. nov., of the class Armatimonadia of the phylum Armatimonadetes.</title>
        <authorList>
            <person name="Li J."/>
            <person name="Kudo C."/>
            <person name="Tonouchi A."/>
        </authorList>
    </citation>
    <scope>NUCLEOTIDE SEQUENCE [LARGE SCALE GENOMIC DNA]</scope>
    <source>
        <strain evidence="6 7">AX-7</strain>
    </source>
</reference>
<keyword evidence="2 4" id="KW-0689">Ribosomal protein</keyword>
<dbReference type="NCBIfam" id="TIGR00059">
    <property type="entry name" value="L17"/>
    <property type="match status" value="1"/>
</dbReference>
<sequence length="132" mass="15018">MNHRVGGRKFGLPSDQRRALLKGLVRSLLTYQTIKTTETRAKDIRIIAEKIITTARVDTLHNRRQARKYLNDETLVHHLFTQIAPEFKNSTGGYTRMTKIGTRRGDAAPIVQLELLIERELGMPTAPVKIGR</sequence>
<dbReference type="InterPro" id="IPR047859">
    <property type="entry name" value="Ribosomal_bL17_CS"/>
</dbReference>
<organism evidence="6 7">
    <name type="scientific">Capsulimonas corticalis</name>
    <dbReference type="NCBI Taxonomy" id="2219043"/>
    <lineage>
        <taxon>Bacteria</taxon>
        <taxon>Bacillati</taxon>
        <taxon>Armatimonadota</taxon>
        <taxon>Armatimonadia</taxon>
        <taxon>Capsulimonadales</taxon>
        <taxon>Capsulimonadaceae</taxon>
        <taxon>Capsulimonas</taxon>
    </lineage>
</organism>
<dbReference type="InterPro" id="IPR000456">
    <property type="entry name" value="Ribosomal_bL17"/>
</dbReference>